<dbReference type="EMBL" id="QEQD01000003">
    <property type="protein sequence ID" value="RDF05004.1"/>
    <property type="molecule type" value="Genomic_DNA"/>
</dbReference>
<gene>
    <name evidence="1" type="ORF">DPV98_04180</name>
</gene>
<comment type="caution">
    <text evidence="1">The sequence shown here is derived from an EMBL/GenBank/DDBJ whole genome shotgun (WGS) entry which is preliminary data.</text>
</comment>
<dbReference type="AlphaFoldDB" id="A0A369ZHP6"/>
<dbReference type="RefSeq" id="WP_111312757.1">
    <property type="nucleotide sequence ID" value="NZ_QEQD01000003.1"/>
</dbReference>
<protein>
    <submittedName>
        <fullName evidence="1">Uncharacterized protein</fullName>
    </submittedName>
</protein>
<name>A0A369ZHP6_HAEPH</name>
<evidence type="ECO:0000313" key="1">
    <source>
        <dbReference type="EMBL" id="RDF05004.1"/>
    </source>
</evidence>
<evidence type="ECO:0000313" key="2">
    <source>
        <dbReference type="Proteomes" id="UP000253999"/>
    </source>
</evidence>
<sequence>MLDLENLKEVEKKALMSFVDKSKGEQACAIPFTAAFIQELGLTLFTIPKERISSLYRMREELDYLRNQLALVKQENHKKVNSLNNVGLVAQQVLKETALDSVSEMLEGLQHSIEMRISELAFNEEGGFYGKAN</sequence>
<proteinExistence type="predicted"/>
<accession>A0A369ZHP6</accession>
<organism evidence="1 2">
    <name type="scientific">Haemophilus parahaemolyticus</name>
    <dbReference type="NCBI Taxonomy" id="735"/>
    <lineage>
        <taxon>Bacteria</taxon>
        <taxon>Pseudomonadati</taxon>
        <taxon>Pseudomonadota</taxon>
        <taxon>Gammaproteobacteria</taxon>
        <taxon>Pasteurellales</taxon>
        <taxon>Pasteurellaceae</taxon>
        <taxon>Haemophilus</taxon>
    </lineage>
</organism>
<reference evidence="1 2" key="1">
    <citation type="submission" date="2018-05" db="EMBL/GenBank/DDBJ databases">
        <title>Draft Genome Sequences for a Diverse set of 7 Haemophilus Species.</title>
        <authorList>
            <person name="Nichols M."/>
            <person name="Topaz N."/>
            <person name="Wang X."/>
            <person name="Wang X."/>
            <person name="Boxrud D."/>
        </authorList>
    </citation>
    <scope>NUCLEOTIDE SEQUENCE [LARGE SCALE GENOMIC DNA]</scope>
    <source>
        <strain evidence="1 2">C2010039593</strain>
    </source>
</reference>
<dbReference type="Proteomes" id="UP000253999">
    <property type="component" value="Unassembled WGS sequence"/>
</dbReference>